<feature type="domain" description="Glycosyltransferase subfamily 4-like N-terminal" evidence="3">
    <location>
        <begin position="39"/>
        <end position="201"/>
    </location>
</feature>
<evidence type="ECO:0000259" key="3">
    <source>
        <dbReference type="Pfam" id="PF13439"/>
    </source>
</evidence>
<dbReference type="OrthoDB" id="9790710at2"/>
<dbReference type="InterPro" id="IPR001296">
    <property type="entry name" value="Glyco_trans_1"/>
</dbReference>
<feature type="compositionally biased region" description="Polar residues" evidence="1">
    <location>
        <begin position="13"/>
        <end position="24"/>
    </location>
</feature>
<organism evidence="4 5">
    <name type="scientific">Croceibacterium xixiisoli</name>
    <dbReference type="NCBI Taxonomy" id="1476466"/>
    <lineage>
        <taxon>Bacteria</taxon>
        <taxon>Pseudomonadati</taxon>
        <taxon>Pseudomonadota</taxon>
        <taxon>Alphaproteobacteria</taxon>
        <taxon>Sphingomonadales</taxon>
        <taxon>Erythrobacteraceae</taxon>
        <taxon>Croceibacterium</taxon>
    </lineage>
</organism>
<dbReference type="EMBL" id="WTYJ01000002">
    <property type="protein sequence ID" value="MXO99685.1"/>
    <property type="molecule type" value="Genomic_DNA"/>
</dbReference>
<dbReference type="Proteomes" id="UP000469430">
    <property type="component" value="Unassembled WGS sequence"/>
</dbReference>
<comment type="caution">
    <text evidence="4">The sequence shown here is derived from an EMBL/GenBank/DDBJ whole genome shotgun (WGS) entry which is preliminary data.</text>
</comment>
<dbReference type="PANTHER" id="PTHR12526">
    <property type="entry name" value="GLYCOSYLTRANSFERASE"/>
    <property type="match status" value="1"/>
</dbReference>
<proteinExistence type="predicted"/>
<evidence type="ECO:0000259" key="2">
    <source>
        <dbReference type="Pfam" id="PF00534"/>
    </source>
</evidence>
<keyword evidence="5" id="KW-1185">Reference proteome</keyword>
<dbReference type="InterPro" id="IPR028098">
    <property type="entry name" value="Glyco_trans_4-like_N"/>
</dbReference>
<dbReference type="SUPFAM" id="SSF53756">
    <property type="entry name" value="UDP-Glycosyltransferase/glycogen phosphorylase"/>
    <property type="match status" value="1"/>
</dbReference>
<evidence type="ECO:0000313" key="4">
    <source>
        <dbReference type="EMBL" id="MXO99685.1"/>
    </source>
</evidence>
<protein>
    <submittedName>
        <fullName evidence="4">Glycosyltransferase</fullName>
    </submittedName>
</protein>
<keyword evidence="4" id="KW-0808">Transferase</keyword>
<dbReference type="GO" id="GO:0016757">
    <property type="term" value="F:glycosyltransferase activity"/>
    <property type="evidence" value="ECO:0007669"/>
    <property type="project" value="InterPro"/>
</dbReference>
<dbReference type="PANTHER" id="PTHR12526:SF630">
    <property type="entry name" value="GLYCOSYLTRANSFERASE"/>
    <property type="match status" value="1"/>
</dbReference>
<feature type="region of interest" description="Disordered" evidence="1">
    <location>
        <begin position="1"/>
        <end position="24"/>
    </location>
</feature>
<gene>
    <name evidence="4" type="ORF">GRI97_11860</name>
</gene>
<dbReference type="Pfam" id="PF13439">
    <property type="entry name" value="Glyco_transf_4"/>
    <property type="match status" value="1"/>
</dbReference>
<sequence>MTTKKARKAPASSGKTSSPAQTTGAVPRILHLHSSFDAGGKEVRNVRLIEAFGTQAEHAIVSGDPDRRGAASLLSGKAKVTWPDFPSLKGKPWPSRLKSLAQAMQGYDLICTYNWGAIDATMAHTLFADPFKLPPLVHHEDGFNEDEANGLKKRRNLYRQIALGRSAALVVPSRTLERVALEVWKQPRPRVQLISNGIDVQNFLRTPPRDALPRLIKRKEEYWIGTLAGLRKIKNLPALVRACADLPEAWQLVIAGEGPERDAIMEEAERCGIDHRVHLPGFISDPARVVGLFDIFALSSHSEQFPISLAEAMAAGLPVAAPRVGDVGSMVASENGPFLCDAGDEAGLRQAIMTLAGDAALRRRVGNANRDRARQDYDERRMVERYRALYWGLMGRN</sequence>
<evidence type="ECO:0000256" key="1">
    <source>
        <dbReference type="SAM" id="MobiDB-lite"/>
    </source>
</evidence>
<name>A0A6I4TU08_9SPHN</name>
<feature type="domain" description="Glycosyl transferase family 1" evidence="2">
    <location>
        <begin position="217"/>
        <end position="371"/>
    </location>
</feature>
<dbReference type="Gene3D" id="3.40.50.2000">
    <property type="entry name" value="Glycogen Phosphorylase B"/>
    <property type="match status" value="2"/>
</dbReference>
<dbReference type="Pfam" id="PF00534">
    <property type="entry name" value="Glycos_transf_1"/>
    <property type="match status" value="1"/>
</dbReference>
<dbReference type="RefSeq" id="WP_161391385.1">
    <property type="nucleotide sequence ID" value="NZ_JBHSCP010000001.1"/>
</dbReference>
<reference evidence="4 5" key="1">
    <citation type="submission" date="2019-12" db="EMBL/GenBank/DDBJ databases">
        <title>Genomic-based taxomic classification of the family Erythrobacteraceae.</title>
        <authorList>
            <person name="Xu L."/>
        </authorList>
    </citation>
    <scope>NUCLEOTIDE SEQUENCE [LARGE SCALE GENOMIC DNA]</scope>
    <source>
        <strain evidence="4 5">S36</strain>
    </source>
</reference>
<evidence type="ECO:0000313" key="5">
    <source>
        <dbReference type="Proteomes" id="UP000469430"/>
    </source>
</evidence>
<dbReference type="AlphaFoldDB" id="A0A6I4TU08"/>
<accession>A0A6I4TU08</accession>